<feature type="compositionally biased region" description="Acidic residues" evidence="1">
    <location>
        <begin position="252"/>
        <end position="274"/>
    </location>
</feature>
<accession>A0A9P7L4C3</accession>
<evidence type="ECO:0000256" key="1">
    <source>
        <dbReference type="SAM" id="MobiDB-lite"/>
    </source>
</evidence>
<name>A0A9P7L4C3_9HYPO</name>
<dbReference type="AlphaFoldDB" id="A0A9P7L4C3"/>
<evidence type="ECO:0000313" key="2">
    <source>
        <dbReference type="EMBL" id="KAG5763776.1"/>
    </source>
</evidence>
<reference evidence="2" key="1">
    <citation type="journal article" date="2020" name="bioRxiv">
        <title>Historical genomics reveals the evolutionary mechanisms behind multiple outbreaks of the host-specific coffee wilt pathogen Fusarium xylarioides.</title>
        <authorList>
            <person name="Peck D."/>
            <person name="Nowell R.W."/>
            <person name="Flood J."/>
            <person name="Ryan M.J."/>
            <person name="Barraclough T.G."/>
        </authorList>
    </citation>
    <scope>NUCLEOTIDE SEQUENCE</scope>
    <source>
        <strain evidence="2">IMI 127659i</strain>
    </source>
</reference>
<feature type="region of interest" description="Disordered" evidence="1">
    <location>
        <begin position="234"/>
        <end position="359"/>
    </location>
</feature>
<evidence type="ECO:0000313" key="3">
    <source>
        <dbReference type="Proteomes" id="UP000750502"/>
    </source>
</evidence>
<dbReference type="Proteomes" id="UP000750502">
    <property type="component" value="Unassembled WGS sequence"/>
</dbReference>
<proteinExistence type="predicted"/>
<protein>
    <submittedName>
        <fullName evidence="2">Uncharacterized protein</fullName>
    </submittedName>
</protein>
<sequence>MTESQVQPLSESHPETYQRLVDQFDYQKRHLDNPIRVCRRSLDNILLRLHGNGKDDSIIRFQLESRQHFLSFGGEDEHLHPFCYLECLSLEYRPIPGFKPRRVHALWETGGWPLEHSYLDTWRHQILPELIDLSDDAGKKKRIGELKHSPLASPWRKNDCDYIRPLRHTAIEDYISQLKPWQFEEHYSLHYIELRKFSGDHNIGHKEAHKEAYERTSEQYWAWKERSTSETVMRLTPPGREEAIIARSEPTPDSDSESEDGMDISEPESDDEDVVWSPVSETSRQEGYDEPQELAQKSRKRHFDDDDDEGTHDKTKKRARFTGPQLWLQKPRKHHFDDDDDDDTQSTHDETTKRARFNH</sequence>
<gene>
    <name evidence="2" type="ORF">H9Q72_008124</name>
</gene>
<dbReference type="EMBL" id="JADFTT010000286">
    <property type="protein sequence ID" value="KAG5763776.1"/>
    <property type="molecule type" value="Genomic_DNA"/>
</dbReference>
<keyword evidence="3" id="KW-1185">Reference proteome</keyword>
<organism evidence="2 3">
    <name type="scientific">Fusarium xylarioides</name>
    <dbReference type="NCBI Taxonomy" id="221167"/>
    <lineage>
        <taxon>Eukaryota</taxon>
        <taxon>Fungi</taxon>
        <taxon>Dikarya</taxon>
        <taxon>Ascomycota</taxon>
        <taxon>Pezizomycotina</taxon>
        <taxon>Sordariomycetes</taxon>
        <taxon>Hypocreomycetidae</taxon>
        <taxon>Hypocreales</taxon>
        <taxon>Nectriaceae</taxon>
        <taxon>Fusarium</taxon>
        <taxon>Fusarium fujikuroi species complex</taxon>
    </lineage>
</organism>
<dbReference type="OrthoDB" id="5095356at2759"/>
<comment type="caution">
    <text evidence="2">The sequence shown here is derived from an EMBL/GenBank/DDBJ whole genome shotgun (WGS) entry which is preliminary data.</text>
</comment>
<reference evidence="2" key="2">
    <citation type="submission" date="2020-10" db="EMBL/GenBank/DDBJ databases">
        <authorList>
            <person name="Peck L.D."/>
            <person name="Nowell R.W."/>
            <person name="Flood J."/>
            <person name="Ryan M.J."/>
            <person name="Barraclough T.G."/>
        </authorList>
    </citation>
    <scope>NUCLEOTIDE SEQUENCE</scope>
    <source>
        <strain evidence="2">IMI 127659i</strain>
    </source>
</reference>